<feature type="compositionally biased region" description="Pro residues" evidence="1">
    <location>
        <begin position="352"/>
        <end position="365"/>
    </location>
</feature>
<evidence type="ECO:0000313" key="3">
    <source>
        <dbReference type="EMBL" id="RFA16830.1"/>
    </source>
</evidence>
<reference evidence="3 4" key="1">
    <citation type="submission" date="2017-04" db="EMBL/GenBank/DDBJ databases">
        <title>Comparative genome analysis of Subtercola boreus.</title>
        <authorList>
            <person name="Cho Y.-J."/>
            <person name="Cho A."/>
            <person name="Kim O.-S."/>
            <person name="Lee J.-I."/>
        </authorList>
    </citation>
    <scope>NUCLEOTIDE SEQUENCE [LARGE SCALE GENOMIC DNA]</scope>
    <source>
        <strain evidence="3 4">P27444</strain>
    </source>
</reference>
<keyword evidence="2" id="KW-0812">Transmembrane</keyword>
<keyword evidence="2" id="KW-1133">Transmembrane helix</keyword>
<name>A0A3E0W4B2_9MICO</name>
<accession>A0A3E0W4B2</accession>
<proteinExistence type="predicted"/>
<dbReference type="AlphaFoldDB" id="A0A3E0W4B2"/>
<sequence length="365" mass="39371">MTLFDFDAPGDGFEPPEPPVPRSRAAVLIRRIALIVVIAVIIGVPVGAVAWSFVYQRVEDQVEVWQYRPSPAISEMAAESGMSDEGRFYFYASAPTVENAADFQSVCGSSSDDFVLLGCYTGSSIHVFDVADARLSGIRGVTAAHEMLHAVYARLSDSDRSDLDVLLEQQYEAHKDDPDLAARMLSYATTEPGQRDNELHSIFGTEVAGLSPALEAHYAKYFTDRSKVVALNASFEAVFNQIHDQESALAAQVSAAGDAIDRESAQYSADSDTLSQDVADFNSRASAGDIVSRAEFDRQRAALEGRQADLATRYTGIQNDITAYNALRDQLEALNSQAQELGRSLDSTLQVPPTPPPAPAPVAGG</sequence>
<organism evidence="3 4">
    <name type="scientific">Subtercola boreus</name>
    <dbReference type="NCBI Taxonomy" id="120213"/>
    <lineage>
        <taxon>Bacteria</taxon>
        <taxon>Bacillati</taxon>
        <taxon>Actinomycetota</taxon>
        <taxon>Actinomycetes</taxon>
        <taxon>Micrococcales</taxon>
        <taxon>Microbacteriaceae</taxon>
        <taxon>Subtercola</taxon>
    </lineage>
</organism>
<dbReference type="Proteomes" id="UP000256709">
    <property type="component" value="Unassembled WGS sequence"/>
</dbReference>
<protein>
    <submittedName>
        <fullName evidence="3">Uncharacterized protein</fullName>
    </submittedName>
</protein>
<feature type="transmembrane region" description="Helical" evidence="2">
    <location>
        <begin position="32"/>
        <end position="54"/>
    </location>
</feature>
<dbReference type="EMBL" id="NBXA01000002">
    <property type="protein sequence ID" value="RFA16830.1"/>
    <property type="molecule type" value="Genomic_DNA"/>
</dbReference>
<evidence type="ECO:0000256" key="2">
    <source>
        <dbReference type="SAM" id="Phobius"/>
    </source>
</evidence>
<evidence type="ECO:0000313" key="4">
    <source>
        <dbReference type="Proteomes" id="UP000256709"/>
    </source>
</evidence>
<feature type="region of interest" description="Disordered" evidence="1">
    <location>
        <begin position="342"/>
        <end position="365"/>
    </location>
</feature>
<gene>
    <name evidence="3" type="ORF">B7R21_01595</name>
</gene>
<keyword evidence="2" id="KW-0472">Membrane</keyword>
<comment type="caution">
    <text evidence="3">The sequence shown here is derived from an EMBL/GenBank/DDBJ whole genome shotgun (WGS) entry which is preliminary data.</text>
</comment>
<dbReference type="RefSeq" id="WP_116281492.1">
    <property type="nucleotide sequence ID" value="NZ_NBXA01000002.1"/>
</dbReference>
<evidence type="ECO:0000256" key="1">
    <source>
        <dbReference type="SAM" id="MobiDB-lite"/>
    </source>
</evidence>
<dbReference type="OrthoDB" id="9787474at2"/>